<feature type="region of interest" description="Disordered" evidence="1">
    <location>
        <begin position="557"/>
        <end position="576"/>
    </location>
</feature>
<evidence type="ECO:0000256" key="1">
    <source>
        <dbReference type="SAM" id="MobiDB-lite"/>
    </source>
</evidence>
<proteinExistence type="predicted"/>
<evidence type="ECO:0000259" key="2">
    <source>
        <dbReference type="Pfam" id="PF06605"/>
    </source>
</evidence>
<dbReference type="EMBL" id="LELK01000001">
    <property type="protein sequence ID" value="KMM38593.1"/>
    <property type="molecule type" value="Genomic_DNA"/>
</dbReference>
<feature type="compositionally biased region" description="Low complexity" evidence="1">
    <location>
        <begin position="1031"/>
        <end position="1040"/>
    </location>
</feature>
<evidence type="ECO:0000313" key="4">
    <source>
        <dbReference type="Proteomes" id="UP000035996"/>
    </source>
</evidence>
<dbReference type="InterPro" id="IPR010572">
    <property type="entry name" value="Tail_dom"/>
</dbReference>
<dbReference type="InterPro" id="IPR007119">
    <property type="entry name" value="Phage_tail_spike_N"/>
</dbReference>
<dbReference type="OrthoDB" id="2240714at2"/>
<dbReference type="STRING" id="157733.AB986_04760"/>
<feature type="compositionally biased region" description="Polar residues" evidence="1">
    <location>
        <begin position="930"/>
        <end position="940"/>
    </location>
</feature>
<dbReference type="RefSeq" id="WP_048309710.1">
    <property type="nucleotide sequence ID" value="NZ_CP119526.1"/>
</dbReference>
<keyword evidence="4" id="KW-1185">Reference proteome</keyword>
<comment type="caution">
    <text evidence="3">The sequence shown here is derived from an EMBL/GenBank/DDBJ whole genome shotgun (WGS) entry which is preliminary data.</text>
</comment>
<protein>
    <recommendedName>
        <fullName evidence="2">Tail spike domain-containing protein</fullName>
    </recommendedName>
</protein>
<organism evidence="3 4">
    <name type="scientific">Guptibacillus hwajinpoensis</name>
    <dbReference type="NCBI Taxonomy" id="208199"/>
    <lineage>
        <taxon>Bacteria</taxon>
        <taxon>Bacillati</taxon>
        <taxon>Bacillota</taxon>
        <taxon>Bacilli</taxon>
        <taxon>Bacillales</taxon>
        <taxon>Guptibacillaceae</taxon>
        <taxon>Guptibacillus</taxon>
    </lineage>
</organism>
<name>A0A0J6CZU5_9BACL</name>
<feature type="region of interest" description="Disordered" evidence="1">
    <location>
        <begin position="1016"/>
        <end position="1040"/>
    </location>
</feature>
<dbReference type="Proteomes" id="UP000035996">
    <property type="component" value="Unassembled WGS sequence"/>
</dbReference>
<feature type="region of interest" description="Disordered" evidence="1">
    <location>
        <begin position="924"/>
        <end position="943"/>
    </location>
</feature>
<feature type="region of interest" description="Disordered" evidence="1">
    <location>
        <begin position="614"/>
        <end position="644"/>
    </location>
</feature>
<dbReference type="Pfam" id="PF06605">
    <property type="entry name" value="Prophage_tail"/>
    <property type="match status" value="1"/>
</dbReference>
<accession>A0A0J6CZU5</accession>
<dbReference type="PATRIC" id="fig|157733.3.peg.3182"/>
<dbReference type="Gene3D" id="2.60.120.260">
    <property type="entry name" value="Galactose-binding domain-like"/>
    <property type="match status" value="1"/>
</dbReference>
<feature type="domain" description="Tail spike" evidence="2">
    <location>
        <begin position="112"/>
        <end position="356"/>
    </location>
</feature>
<sequence>MIHILNRFDEIIGFLSNENPETPVYWGGKHTEKLNSAANYYEFSTVTDHEYVQELTNMNKVVASHPDGYFIPFRIHRVTQRNKDGVREKVVEVEGEHMRLRTAKVLSPITLTSATLKTAARFILSGTGWQVGLVEFAGAKTIEFNDFTNALKALHHINELFGMEIRFRIVIQRNKVVGRYVDFLERIGEDNGKEIVLAKDLMSVERIEDSNNVYTALIGIGKANEEGKFITFEGINGGKNYVEDQDAFQRWGDESGHHIGVYYVQPEEGEELTPEIVRERTKEALKRHIDSVVQYKVTGASLEKVFDLDHEKVRKGDTVRIKDTGFTPPLYLKARVLETFRYDDPGKEDEFLLGNYHELKIKPNQLLLDLQKRLFRNERKWSSAVRKVRSALPPQDQTVIWIDTTEVPNIVKTYNEAEAAWEKASPTVAAEVGAETPEGAEAKANTAKSEAIAYMNTQLTNYVNATLYSEEISDLQAQIDNQIQSHFKPYEPSLSNEPASDWRTDEEKRNHVGDLFYNTETGHSYRFALDGTIYTWLMVRDEGIAKALADAAQAQDTADSKRRTFVSQPNTPYDEGDLWDKDGAVFRSTVTKTKSASFSLSDWVKIGDVTSENKAKDTDSVGGVPAEDIETKDGASGKANQAKADAQTFTETYANKKVTQSTSPPESPSHDDLWIDISVDPYVWKRWDGETWKKATPTTADEVGAETPNGAQYKANQAKEDAIAVAESKAEDARKDAVTSAQQDAAEKAANAVSEAQAFTEEFANKKVSQGTSAPPGATANDLWIDTSQTPYVWKRYTGSSWVKATPTTANEVGAETPTGAQSKANQAKADALSEANSFTEEFANKKVSQGGTSPSTPSMNDLWIDTSQTPYVWKRYTGSSWIKATPTTASEVGAETPSGAQAKANAAKATAESAAKSYTEGYAEKKVTKSTTAPSSPSNGDMWIDSSENVWKRWNGSLWVKLTRTSLPELSGRISAGQLSANIITSDHIGTAGLDAGVIKTGVLDAGRVRIGPGSVFESGFDPSTKETPSGAQSKANSAKSAAISTAASDATSKANQAKTDAISSAASDATSKANSAESAAKTYASNRFDGTKNLVSGWKYGSTTYIDGGNIYANTLTANAIASKTITANELKAGIIDSDLIVTAGLDAGVIKFGVMSGLRIQVGTLNADRIGAGVIDARRIAIGSGTSFDSGFDPSTKETPSGAQEKANAAKSSAISAAASDATSKATAAESAAKKHADDTYSSTKSLVDGWKYGSTTYINGGDIYTNTITANQIASKTITANQLKAGIIDSDLIVTAGLDAGVIKFGTMDGERITAETITTEQLVVKDFTNLAENPDFEDDVTGTVPRGYTAGSVRDMSSWSSGNGSIKCLEIPARSGGNSDVYGVRLIPVQPGQKFFLSAEVRYLNTNGDGYASMGFRVYGKDKSHISWLRNVAWSSSKHANWVTKSAVFTVPANVYYMQIFLGFTNNHESTNAVFIDNLRINRMANSELIVDGSITTDKIVTNGLNANVIKFGSMDGERIATNSLHANRIQSQTIDSDLIVTAGLDAGVIKYGTMHGNRIISNSLHGDKITAGTLNADRLEANSIIADDIKFTGTLDGATGNFAGELTAYSLKVDTQQGGELLIGTGSFGSGGSVWHDGGDVRIGNDAISGSERAINIESYTGDVEVDVKGTLRAKNINYVETISADEVYGTEVRGTDFYSKKYAGDLVVADRVQSSVFELASGDKNIVISDDNPNFRGYSMGAVIQFNGDGRADGALIKAAGIQATSVLDLGTGRMYGNRGSLFKFDHDGSSYEHHTMQFGNALMKSLNSSQSTIQIRNISDTAYSKMTASDFQVGSLRSYKKNIEPYMGDALQKVVRTQVYHYHLNSDDDRELKRVGLIYEESDADVVDPAGDGMSSYSMTAVLWKALQDLNNKVVDLENKIA</sequence>
<dbReference type="NCBIfam" id="TIGR01665">
    <property type="entry name" value="put_anti_recept"/>
    <property type="match status" value="1"/>
</dbReference>
<evidence type="ECO:0000313" key="3">
    <source>
        <dbReference type="EMBL" id="KMM38593.1"/>
    </source>
</evidence>
<reference evidence="3" key="1">
    <citation type="submission" date="2015-06" db="EMBL/GenBank/DDBJ databases">
        <authorList>
            <person name="Liu B."/>
            <person name="Wang J."/>
            <person name="Zhu Y."/>
            <person name="Liu G."/>
            <person name="Chen Q."/>
            <person name="Zheng C."/>
            <person name="Che J."/>
            <person name="Ge C."/>
            <person name="Shi H."/>
            <person name="Pan Z."/>
            <person name="Liu X."/>
        </authorList>
    </citation>
    <scope>NUCLEOTIDE SEQUENCE [LARGE SCALE GENOMIC DNA]</scope>
    <source>
        <strain evidence="3">DSM 16346</strain>
    </source>
</reference>
<gene>
    <name evidence="3" type="ORF">AB986_04760</name>
</gene>